<keyword evidence="1" id="KW-0472">Membrane</keyword>
<proteinExistence type="predicted"/>
<gene>
    <name evidence="2" type="ORF">CAUJ_LOCUS11458</name>
</gene>
<keyword evidence="1" id="KW-0812">Transmembrane</keyword>
<keyword evidence="1" id="KW-1133">Transmembrane helix</keyword>
<name>A0A8S1HHV3_9PELO</name>
<keyword evidence="3" id="KW-1185">Reference proteome</keyword>
<dbReference type="EMBL" id="CAJGYM010000057">
    <property type="protein sequence ID" value="CAD6195539.1"/>
    <property type="molecule type" value="Genomic_DNA"/>
</dbReference>
<sequence length="199" mass="21733">MDCSSRAFIYESNRAWSTIWEEESDVFASGKRAQDALARGDRAPTQRLGTLTQRRGRMLRWLWSAQDGVHGASTRECATQGESKHADYMVLGPGVPPHDHSLDISSARPEGVGLFHSTEANDVNGPLVDDPTSYQMEAHAKQERTRRGVVGHASASTVVVSSPSILIFLLLVAPSFGKVAPTGHFSVAHTNLRTARFFC</sequence>
<dbReference type="Proteomes" id="UP000835052">
    <property type="component" value="Unassembled WGS sequence"/>
</dbReference>
<evidence type="ECO:0000313" key="2">
    <source>
        <dbReference type="EMBL" id="CAD6195539.1"/>
    </source>
</evidence>
<reference evidence="2" key="1">
    <citation type="submission" date="2020-10" db="EMBL/GenBank/DDBJ databases">
        <authorList>
            <person name="Kikuchi T."/>
        </authorList>
    </citation>
    <scope>NUCLEOTIDE SEQUENCE</scope>
    <source>
        <strain evidence="2">NKZ352</strain>
    </source>
</reference>
<evidence type="ECO:0000313" key="3">
    <source>
        <dbReference type="Proteomes" id="UP000835052"/>
    </source>
</evidence>
<dbReference type="AlphaFoldDB" id="A0A8S1HHV3"/>
<protein>
    <submittedName>
        <fullName evidence="2">Uncharacterized protein</fullName>
    </submittedName>
</protein>
<organism evidence="2 3">
    <name type="scientific">Caenorhabditis auriculariae</name>
    <dbReference type="NCBI Taxonomy" id="2777116"/>
    <lineage>
        <taxon>Eukaryota</taxon>
        <taxon>Metazoa</taxon>
        <taxon>Ecdysozoa</taxon>
        <taxon>Nematoda</taxon>
        <taxon>Chromadorea</taxon>
        <taxon>Rhabditida</taxon>
        <taxon>Rhabditina</taxon>
        <taxon>Rhabditomorpha</taxon>
        <taxon>Rhabditoidea</taxon>
        <taxon>Rhabditidae</taxon>
        <taxon>Peloderinae</taxon>
        <taxon>Caenorhabditis</taxon>
    </lineage>
</organism>
<accession>A0A8S1HHV3</accession>
<feature type="transmembrane region" description="Helical" evidence="1">
    <location>
        <begin position="149"/>
        <end position="173"/>
    </location>
</feature>
<evidence type="ECO:0000256" key="1">
    <source>
        <dbReference type="SAM" id="Phobius"/>
    </source>
</evidence>
<comment type="caution">
    <text evidence="2">The sequence shown here is derived from an EMBL/GenBank/DDBJ whole genome shotgun (WGS) entry which is preliminary data.</text>
</comment>